<dbReference type="GO" id="GO:0001164">
    <property type="term" value="F:RNA polymerase I core promoter sequence-specific DNA binding"/>
    <property type="evidence" value="ECO:0007669"/>
    <property type="project" value="TreeGrafter"/>
</dbReference>
<dbReference type="Proteomes" id="UP001459277">
    <property type="component" value="Unassembled WGS sequence"/>
</dbReference>
<dbReference type="GO" id="GO:0001650">
    <property type="term" value="C:fibrillar center"/>
    <property type="evidence" value="ECO:0007669"/>
    <property type="project" value="TreeGrafter"/>
</dbReference>
<evidence type="ECO:0000313" key="2">
    <source>
        <dbReference type="Proteomes" id="UP001459277"/>
    </source>
</evidence>
<dbReference type="InterPro" id="IPR038801">
    <property type="entry name" value="TAF1C"/>
</dbReference>
<comment type="caution">
    <text evidence="1">The sequence shown here is derived from an EMBL/GenBank/DDBJ whole genome shotgun (WGS) entry which is preliminary data.</text>
</comment>
<evidence type="ECO:0000313" key="1">
    <source>
        <dbReference type="EMBL" id="KAK9994351.1"/>
    </source>
</evidence>
<protein>
    <submittedName>
        <fullName evidence="1">Uncharacterized protein</fullName>
    </submittedName>
</protein>
<gene>
    <name evidence="1" type="ORF">SO802_024054</name>
</gene>
<proteinExistence type="predicted"/>
<keyword evidence="2" id="KW-1185">Reference proteome</keyword>
<dbReference type="EMBL" id="JAZDWU010000008">
    <property type="protein sequence ID" value="KAK9994351.1"/>
    <property type="molecule type" value="Genomic_DNA"/>
</dbReference>
<organism evidence="1 2">
    <name type="scientific">Lithocarpus litseifolius</name>
    <dbReference type="NCBI Taxonomy" id="425828"/>
    <lineage>
        <taxon>Eukaryota</taxon>
        <taxon>Viridiplantae</taxon>
        <taxon>Streptophyta</taxon>
        <taxon>Embryophyta</taxon>
        <taxon>Tracheophyta</taxon>
        <taxon>Spermatophyta</taxon>
        <taxon>Magnoliopsida</taxon>
        <taxon>eudicotyledons</taxon>
        <taxon>Gunneridae</taxon>
        <taxon>Pentapetalae</taxon>
        <taxon>rosids</taxon>
        <taxon>fabids</taxon>
        <taxon>Fagales</taxon>
        <taxon>Fagaceae</taxon>
        <taxon>Lithocarpus</taxon>
    </lineage>
</organism>
<dbReference type="PANTHER" id="PTHR15319">
    <property type="entry name" value="TATA BOX-BINDING PROTEIN ASSOCIATED FACTOR RNA POLYMERASE I SUBUNIT C"/>
    <property type="match status" value="1"/>
</dbReference>
<dbReference type="PANTHER" id="PTHR15319:SF1">
    <property type="entry name" value="TATA BOX-BINDING PROTEIN-ASSOCIATED FACTOR RNA POLYMERASE I SUBUNIT C"/>
    <property type="match status" value="1"/>
</dbReference>
<sequence length="110" mass="12865">MLSESNEFGGFTLIRLMSSGKLESQSYCASWKLKELHTEQFHFKDNSLYIKDDEEYKFPRRFKYVKLDKLSAYLNGSLTEVLVSKLKKPCKGPQEKESFSSELMKFCVRS</sequence>
<dbReference type="AlphaFoldDB" id="A0AAW2C7T9"/>
<name>A0AAW2C7T9_9ROSI</name>
<reference evidence="1 2" key="1">
    <citation type="submission" date="2024-01" db="EMBL/GenBank/DDBJ databases">
        <title>A telomere-to-telomere, gap-free genome of sweet tea (Lithocarpus litseifolius).</title>
        <authorList>
            <person name="Zhou J."/>
        </authorList>
    </citation>
    <scope>NUCLEOTIDE SEQUENCE [LARGE SCALE GENOMIC DNA]</scope>
    <source>
        <strain evidence="1">Zhou-2022a</strain>
        <tissue evidence="1">Leaf</tissue>
    </source>
</reference>
<accession>A0AAW2C7T9</accession>